<feature type="compositionally biased region" description="Pro residues" evidence="6">
    <location>
        <begin position="272"/>
        <end position="286"/>
    </location>
</feature>
<dbReference type="PANTHER" id="PTHR11793">
    <property type="entry name" value="BASIC HELIX-LOOP-HELIX TRANSCRIPTION FACTOR"/>
    <property type="match status" value="1"/>
</dbReference>
<keyword evidence="3" id="KW-0238">DNA-binding</keyword>
<organism evidence="7">
    <name type="scientific">Cyprideis torosa</name>
    <dbReference type="NCBI Taxonomy" id="163714"/>
    <lineage>
        <taxon>Eukaryota</taxon>
        <taxon>Metazoa</taxon>
        <taxon>Ecdysozoa</taxon>
        <taxon>Arthropoda</taxon>
        <taxon>Crustacea</taxon>
        <taxon>Oligostraca</taxon>
        <taxon>Ostracoda</taxon>
        <taxon>Podocopa</taxon>
        <taxon>Podocopida</taxon>
        <taxon>Cytherocopina</taxon>
        <taxon>Cytheroidea</taxon>
        <taxon>Cytherideidae</taxon>
        <taxon>Cyprideis</taxon>
    </lineage>
</organism>
<proteinExistence type="predicted"/>
<dbReference type="EMBL" id="OB660085">
    <property type="protein sequence ID" value="CAD7222639.1"/>
    <property type="molecule type" value="Genomic_DNA"/>
</dbReference>
<evidence type="ECO:0000313" key="7">
    <source>
        <dbReference type="EMBL" id="CAD7222639.1"/>
    </source>
</evidence>
<feature type="compositionally biased region" description="Low complexity" evidence="6">
    <location>
        <begin position="487"/>
        <end position="500"/>
    </location>
</feature>
<dbReference type="GO" id="GO:0005667">
    <property type="term" value="C:transcription regulator complex"/>
    <property type="evidence" value="ECO:0007669"/>
    <property type="project" value="TreeGrafter"/>
</dbReference>
<keyword evidence="5" id="KW-0539">Nucleus</keyword>
<feature type="compositionally biased region" description="Polar residues" evidence="6">
    <location>
        <begin position="195"/>
        <end position="204"/>
    </location>
</feature>
<dbReference type="PROSITE" id="PS50888">
    <property type="entry name" value="BHLH"/>
    <property type="match status" value="1"/>
</dbReference>
<dbReference type="InterPro" id="IPR036638">
    <property type="entry name" value="HLH_DNA-bd_sf"/>
</dbReference>
<feature type="compositionally biased region" description="Gly residues" evidence="6">
    <location>
        <begin position="545"/>
        <end position="556"/>
    </location>
</feature>
<dbReference type="InterPro" id="IPR051098">
    <property type="entry name" value="NeuroDiff_E-box_TFs"/>
</dbReference>
<evidence type="ECO:0000256" key="5">
    <source>
        <dbReference type="ARBA" id="ARBA00023242"/>
    </source>
</evidence>
<dbReference type="CDD" id="cd18943">
    <property type="entry name" value="bHLH_E-protein_E47-like"/>
    <property type="match status" value="1"/>
</dbReference>
<keyword evidence="4" id="KW-0804">Transcription</keyword>
<feature type="compositionally biased region" description="Pro residues" evidence="6">
    <location>
        <begin position="749"/>
        <end position="758"/>
    </location>
</feature>
<feature type="compositionally biased region" description="Polar residues" evidence="6">
    <location>
        <begin position="475"/>
        <end position="485"/>
    </location>
</feature>
<dbReference type="CDD" id="cd11420">
    <property type="entry name" value="bHLH_E-protein"/>
    <property type="match status" value="1"/>
</dbReference>
<evidence type="ECO:0000256" key="6">
    <source>
        <dbReference type="SAM" id="MobiDB-lite"/>
    </source>
</evidence>
<evidence type="ECO:0000256" key="4">
    <source>
        <dbReference type="ARBA" id="ARBA00023163"/>
    </source>
</evidence>
<accession>A0A7R8W0S1</accession>
<feature type="region of interest" description="Disordered" evidence="6">
    <location>
        <begin position="465"/>
        <end position="560"/>
    </location>
</feature>
<dbReference type="AlphaFoldDB" id="A0A7R8W0S1"/>
<feature type="compositionally biased region" description="Polar residues" evidence="6">
    <location>
        <begin position="726"/>
        <end position="737"/>
    </location>
</feature>
<dbReference type="GO" id="GO:0000978">
    <property type="term" value="F:RNA polymerase II cis-regulatory region sequence-specific DNA binding"/>
    <property type="evidence" value="ECO:0007669"/>
    <property type="project" value="TreeGrafter"/>
</dbReference>
<feature type="compositionally biased region" description="Basic and acidic residues" evidence="6">
    <location>
        <begin position="713"/>
        <end position="722"/>
    </location>
</feature>
<dbReference type="SUPFAM" id="SSF47459">
    <property type="entry name" value="HLH, helix-loop-helix DNA-binding domain"/>
    <property type="match status" value="2"/>
</dbReference>
<name>A0A7R8W0S1_9CRUS</name>
<dbReference type="GO" id="GO:0000785">
    <property type="term" value="C:chromatin"/>
    <property type="evidence" value="ECO:0007669"/>
    <property type="project" value="TreeGrafter"/>
</dbReference>
<sequence length="758" mass="79845">MSYGSYALLQELTGPQHNPRALRTEEVERRAGCLRVDAAVVPFQAHCAAEMSVANRRLTNLKPPLESNPGSQGLLSVGAERSSLPGCGCCFYCDPSVFLMFCSPPPPPVLSFKSSPPMVDEEFDLKPPQATPSLSRRSLVMQYSTSQHYGGDEYTPGSGGGPNPASPVRYASPKNGPVSSYPPDPPPGYMFTEGQPPSSSTTGSDPWCGTPSPSHIAPPSSTAPSTYATYASPQSYSSMLADSMVSLTQSYGVADVSSASYLPPVASFRPTSGPPFHPATATPPQPSQTGDALGKALASIYSDSGAPPYPPGATPAPPATPGGSNASSSSPPPPAHWATQHHPGPSPSVYDRTPLTSTGNTDPALVPACSATRLDEAIVVLREHAATTGGPEGARMEESLDDAINVLRNHAETHPHLLAHPHAGHLHPSMLNPYGTVNHDIKGGVPGSLYPGPVPGASAGVLLPDDDRKMAMGPSGTSGIGNENASPYGLPPLGQTTTPPAVSASGTSRARKRKAAVAASSDMLDPLSESDLKSDTDSSTSTATGSGGLGPGVGKGGSKRTRKLALEPSLVFLSMFLVGTRSSDKEEELDPVLKAQKEKDRRYANNARERIRVRDINDAFQELGRMCRMHSKAEKAQTKLSILHQAVVVISQLEAAVRVVQPELRIRIRDINEALKELGRMCMTHMKTDKPQTKLGILNCAVEVIMALERDVRGKPSRDRWRSARTKQGSAATTSQMPLLGPTTSTATPPTPHTQPHP</sequence>
<dbReference type="GO" id="GO:0046983">
    <property type="term" value="F:protein dimerization activity"/>
    <property type="evidence" value="ECO:0007669"/>
    <property type="project" value="InterPro"/>
</dbReference>
<feature type="region of interest" description="Disordered" evidence="6">
    <location>
        <begin position="713"/>
        <end position="758"/>
    </location>
</feature>
<feature type="region of interest" description="Disordered" evidence="6">
    <location>
        <begin position="116"/>
        <end position="225"/>
    </location>
</feature>
<evidence type="ECO:0000256" key="1">
    <source>
        <dbReference type="ARBA" id="ARBA00004123"/>
    </source>
</evidence>
<dbReference type="GO" id="GO:0000981">
    <property type="term" value="F:DNA-binding transcription factor activity, RNA polymerase II-specific"/>
    <property type="evidence" value="ECO:0007669"/>
    <property type="project" value="TreeGrafter"/>
</dbReference>
<feature type="compositionally biased region" description="Polar residues" evidence="6">
    <location>
        <begin position="131"/>
        <end position="148"/>
    </location>
</feature>
<dbReference type="InterPro" id="IPR011598">
    <property type="entry name" value="bHLH_dom"/>
</dbReference>
<feature type="region of interest" description="Disordered" evidence="6">
    <location>
        <begin position="272"/>
        <end position="366"/>
    </location>
</feature>
<dbReference type="PANTHER" id="PTHR11793:SF13">
    <property type="entry name" value="PROTEIN DAUGHTERLESS"/>
    <property type="match status" value="1"/>
</dbReference>
<protein>
    <submittedName>
        <fullName evidence="7">Uncharacterized protein</fullName>
    </submittedName>
</protein>
<dbReference type="GO" id="GO:0005634">
    <property type="term" value="C:nucleus"/>
    <property type="evidence" value="ECO:0007669"/>
    <property type="project" value="UniProtKB-SubCell"/>
</dbReference>
<dbReference type="Pfam" id="PF00010">
    <property type="entry name" value="HLH"/>
    <property type="match status" value="2"/>
</dbReference>
<reference evidence="7" key="1">
    <citation type="submission" date="2020-11" db="EMBL/GenBank/DDBJ databases">
        <authorList>
            <person name="Tran Van P."/>
        </authorList>
    </citation>
    <scope>NUCLEOTIDE SEQUENCE</scope>
</reference>
<keyword evidence="2" id="KW-0805">Transcription regulation</keyword>
<feature type="compositionally biased region" description="Pro residues" evidence="6">
    <location>
        <begin position="307"/>
        <end position="320"/>
    </location>
</feature>
<evidence type="ECO:0000256" key="2">
    <source>
        <dbReference type="ARBA" id="ARBA00023015"/>
    </source>
</evidence>
<comment type="subcellular location">
    <subcellularLocation>
        <location evidence="1">Nucleus</location>
    </subcellularLocation>
</comment>
<dbReference type="Gene3D" id="4.10.280.10">
    <property type="entry name" value="Helix-loop-helix DNA-binding domain"/>
    <property type="match status" value="2"/>
</dbReference>
<evidence type="ECO:0000256" key="3">
    <source>
        <dbReference type="ARBA" id="ARBA00023125"/>
    </source>
</evidence>
<dbReference type="OrthoDB" id="10034090at2759"/>
<gene>
    <name evidence="7" type="ORF">CTOB1V02_LOCUS641</name>
</gene>
<dbReference type="SMART" id="SM00353">
    <property type="entry name" value="HLH"/>
    <property type="match status" value="2"/>
</dbReference>